<proteinExistence type="predicted"/>
<protein>
    <submittedName>
        <fullName evidence="1">Uncharacterized protein</fullName>
    </submittedName>
</protein>
<evidence type="ECO:0000313" key="2">
    <source>
        <dbReference type="Proteomes" id="UP000249590"/>
    </source>
</evidence>
<dbReference type="AlphaFoldDB" id="A0A8B2NV19"/>
<dbReference type="SUPFAM" id="SSF54665">
    <property type="entry name" value="CO dehydrogenase molybdoprotein N-domain-like"/>
    <property type="match status" value="1"/>
</dbReference>
<organism evidence="1 2">
    <name type="scientific">Acuticoccus sediminis</name>
    <dbReference type="NCBI Taxonomy" id="2184697"/>
    <lineage>
        <taxon>Bacteria</taxon>
        <taxon>Pseudomonadati</taxon>
        <taxon>Pseudomonadota</taxon>
        <taxon>Alphaproteobacteria</taxon>
        <taxon>Hyphomicrobiales</taxon>
        <taxon>Amorphaceae</taxon>
        <taxon>Acuticoccus</taxon>
    </lineage>
</organism>
<reference evidence="1 2" key="1">
    <citation type="submission" date="2018-05" db="EMBL/GenBank/DDBJ databases">
        <title>Acuticoccus sediminis sp. nov., isolated from deep-sea sediment of Indian Ocean.</title>
        <authorList>
            <person name="Liu X."/>
            <person name="Lai Q."/>
            <person name="Du Y."/>
            <person name="Sun F."/>
            <person name="Zhang X."/>
            <person name="Wang S."/>
            <person name="Shao Z."/>
        </authorList>
    </citation>
    <scope>NUCLEOTIDE SEQUENCE [LARGE SCALE GENOMIC DNA]</scope>
    <source>
        <strain evidence="1 2">PTG4-2</strain>
    </source>
</reference>
<gene>
    <name evidence="1" type="ORF">DLJ53_09060</name>
</gene>
<accession>A0A8B2NV19</accession>
<dbReference type="Gene3D" id="3.90.1170.50">
    <property type="entry name" value="Aldehyde oxidase/xanthine dehydrogenase, a/b hammerhead"/>
    <property type="match status" value="1"/>
</dbReference>
<keyword evidence="2" id="KW-1185">Reference proteome</keyword>
<evidence type="ECO:0000313" key="1">
    <source>
        <dbReference type="EMBL" id="RAI01563.1"/>
    </source>
</evidence>
<dbReference type="Proteomes" id="UP000249590">
    <property type="component" value="Unassembled WGS sequence"/>
</dbReference>
<dbReference type="InterPro" id="IPR036856">
    <property type="entry name" value="Ald_Oxase/Xan_DH_a/b_sf"/>
</dbReference>
<dbReference type="EMBL" id="QHHQ01000002">
    <property type="protein sequence ID" value="RAI01563.1"/>
    <property type="molecule type" value="Genomic_DNA"/>
</dbReference>
<name>A0A8B2NV19_9HYPH</name>
<sequence>MRPAGTAYAFLLTSRMGRGTIASLDRADAAARPGVIDILTF</sequence>
<comment type="caution">
    <text evidence="1">The sequence shown here is derived from an EMBL/GenBank/DDBJ whole genome shotgun (WGS) entry which is preliminary data.</text>
</comment>